<evidence type="ECO:0000256" key="5">
    <source>
        <dbReference type="ARBA" id="ARBA00022729"/>
    </source>
</evidence>
<keyword evidence="6 7" id="KW-1015">Disulfide bond</keyword>
<keyword evidence="9" id="KW-1185">Reference proteome</keyword>
<evidence type="ECO:0000256" key="7">
    <source>
        <dbReference type="RuleBase" id="RU365009"/>
    </source>
</evidence>
<evidence type="ECO:0000313" key="9">
    <source>
        <dbReference type="Proteomes" id="UP000541558"/>
    </source>
</evidence>
<proteinExistence type="inferred from homology"/>
<organism evidence="8 9">
    <name type="scientific">Ephemerocybe angulata</name>
    <dbReference type="NCBI Taxonomy" id="980116"/>
    <lineage>
        <taxon>Eukaryota</taxon>
        <taxon>Fungi</taxon>
        <taxon>Dikarya</taxon>
        <taxon>Basidiomycota</taxon>
        <taxon>Agaricomycotina</taxon>
        <taxon>Agaricomycetes</taxon>
        <taxon>Agaricomycetidae</taxon>
        <taxon>Agaricales</taxon>
        <taxon>Agaricineae</taxon>
        <taxon>Psathyrellaceae</taxon>
        <taxon>Ephemerocybe</taxon>
    </lineage>
</organism>
<reference evidence="8 9" key="1">
    <citation type="journal article" date="2020" name="ISME J.">
        <title>Uncovering the hidden diversity of litter-decomposition mechanisms in mushroom-forming fungi.</title>
        <authorList>
            <person name="Floudas D."/>
            <person name="Bentzer J."/>
            <person name="Ahren D."/>
            <person name="Johansson T."/>
            <person name="Persson P."/>
            <person name="Tunlid A."/>
        </authorList>
    </citation>
    <scope>NUCLEOTIDE SEQUENCE [LARGE SCALE GENOMIC DNA]</scope>
    <source>
        <strain evidence="8 9">CBS 175.51</strain>
    </source>
</reference>
<dbReference type="InterPro" id="IPR001338">
    <property type="entry name" value="Class_I_Hydrophobin"/>
</dbReference>
<comment type="subcellular location">
    <subcellularLocation>
        <location evidence="1 7">Secreted</location>
        <location evidence="1 7">Cell wall</location>
    </subcellularLocation>
</comment>
<comment type="similarity">
    <text evidence="2 7">Belongs to the fungal hydrophobin family.</text>
</comment>
<evidence type="ECO:0000256" key="4">
    <source>
        <dbReference type="ARBA" id="ARBA00022525"/>
    </source>
</evidence>
<evidence type="ECO:0000256" key="1">
    <source>
        <dbReference type="ARBA" id="ARBA00004191"/>
    </source>
</evidence>
<keyword evidence="3 7" id="KW-0134">Cell wall</keyword>
<keyword evidence="4 7" id="KW-0964">Secreted</keyword>
<name>A0A8H5ASR4_9AGAR</name>
<dbReference type="Pfam" id="PF01185">
    <property type="entry name" value="Hydrophobin"/>
    <property type="match status" value="1"/>
</dbReference>
<evidence type="ECO:0000256" key="6">
    <source>
        <dbReference type="ARBA" id="ARBA00023157"/>
    </source>
</evidence>
<accession>A0A8H5ASR4</accession>
<evidence type="ECO:0000313" key="8">
    <source>
        <dbReference type="EMBL" id="KAF5310370.1"/>
    </source>
</evidence>
<protein>
    <recommendedName>
        <fullName evidence="7">Hydrophobin</fullName>
    </recommendedName>
</protein>
<comment type="caution">
    <text evidence="8">The sequence shown here is derived from an EMBL/GenBank/DDBJ whole genome shotgun (WGS) entry which is preliminary data.</text>
</comment>
<dbReference type="CDD" id="cd23507">
    <property type="entry name" value="hydrophobin_I"/>
    <property type="match status" value="1"/>
</dbReference>
<dbReference type="SMART" id="SM00075">
    <property type="entry name" value="HYDRO"/>
    <property type="match status" value="1"/>
</dbReference>
<gene>
    <name evidence="8" type="ORF">D9611_012049</name>
</gene>
<dbReference type="EMBL" id="JAACJK010000230">
    <property type="protein sequence ID" value="KAF5310370.1"/>
    <property type="molecule type" value="Genomic_DNA"/>
</dbReference>
<evidence type="ECO:0000256" key="2">
    <source>
        <dbReference type="ARBA" id="ARBA00010446"/>
    </source>
</evidence>
<evidence type="ECO:0000256" key="3">
    <source>
        <dbReference type="ARBA" id="ARBA00022512"/>
    </source>
</evidence>
<dbReference type="GO" id="GO:0005199">
    <property type="term" value="F:structural constituent of cell wall"/>
    <property type="evidence" value="ECO:0007669"/>
    <property type="project" value="InterPro"/>
</dbReference>
<dbReference type="OrthoDB" id="4225815at2759"/>
<keyword evidence="5 7" id="KW-0732">Signal</keyword>
<dbReference type="AlphaFoldDB" id="A0A8H5ASR4"/>
<feature type="signal peptide" evidence="7">
    <location>
        <begin position="1"/>
        <end position="19"/>
    </location>
</feature>
<sequence>MRATVVFAFFAFVFAFVGAIPSRGLNARRLAQGLGPLPPVRRAPTPVAIAPRQQPSSTPQCGSGPVQCCNSVGKSNDSAISLLLGLLGISPPSVTETVGVGCSPVGILGIGGNGCSSQPLCCSNNSFNGLVAIGCVPININL</sequence>
<feature type="chain" id="PRO_5034680305" description="Hydrophobin" evidence="7">
    <location>
        <begin position="20"/>
        <end position="142"/>
    </location>
</feature>
<dbReference type="PROSITE" id="PS00956">
    <property type="entry name" value="HYDROPHOBIN"/>
    <property type="match status" value="1"/>
</dbReference>
<dbReference type="InterPro" id="IPR019778">
    <property type="entry name" value="Class_I_Hydrophobin_CS"/>
</dbReference>
<dbReference type="GO" id="GO:0009277">
    <property type="term" value="C:fungal-type cell wall"/>
    <property type="evidence" value="ECO:0007669"/>
    <property type="project" value="InterPro"/>
</dbReference>
<dbReference type="Proteomes" id="UP000541558">
    <property type="component" value="Unassembled WGS sequence"/>
</dbReference>